<evidence type="ECO:0000313" key="2">
    <source>
        <dbReference type="EMBL" id="MCZ4243288.1"/>
    </source>
</evidence>
<organism evidence="2 3">
    <name type="scientific">Pedobacter punctiformis</name>
    <dbReference type="NCBI Taxonomy" id="3004097"/>
    <lineage>
        <taxon>Bacteria</taxon>
        <taxon>Pseudomonadati</taxon>
        <taxon>Bacteroidota</taxon>
        <taxon>Sphingobacteriia</taxon>
        <taxon>Sphingobacteriales</taxon>
        <taxon>Sphingobacteriaceae</taxon>
        <taxon>Pedobacter</taxon>
    </lineage>
</organism>
<reference evidence="2" key="1">
    <citation type="submission" date="2022-12" db="EMBL/GenBank/DDBJ databases">
        <title>Genome sequence of HCMS5-2.</title>
        <authorList>
            <person name="Woo H."/>
        </authorList>
    </citation>
    <scope>NUCLEOTIDE SEQUENCE</scope>
    <source>
        <strain evidence="2">HCMS5-2</strain>
    </source>
</reference>
<evidence type="ECO:0008006" key="4">
    <source>
        <dbReference type="Google" id="ProtNLM"/>
    </source>
</evidence>
<dbReference type="RefSeq" id="WP_269426355.1">
    <property type="nucleotide sequence ID" value="NZ_JAPWGM010000001.1"/>
</dbReference>
<evidence type="ECO:0000256" key="1">
    <source>
        <dbReference type="SAM" id="SignalP"/>
    </source>
</evidence>
<evidence type="ECO:0000313" key="3">
    <source>
        <dbReference type="Proteomes" id="UP001144347"/>
    </source>
</evidence>
<feature type="chain" id="PRO_5046468537" description="Outer membrane protein beta-barrel domain-containing protein" evidence="1">
    <location>
        <begin position="25"/>
        <end position="243"/>
    </location>
</feature>
<accession>A0ABT4L801</accession>
<name>A0ABT4L801_9SPHI</name>
<keyword evidence="1" id="KW-0732">Signal</keyword>
<dbReference type="Proteomes" id="UP001144347">
    <property type="component" value="Unassembled WGS sequence"/>
</dbReference>
<comment type="caution">
    <text evidence="2">The sequence shown here is derived from an EMBL/GenBank/DDBJ whole genome shotgun (WGS) entry which is preliminary data.</text>
</comment>
<sequence length="243" mass="27082">MFDKHLKITSLAIVLLCSIQFSWAQSNYFKWSAGIGGGINHTKTDVYKGGWDYTVYGTIDYHFTPFVTGGIEAQYGELKGGSIVTDPHNRQFVNKYSSVAISGKAMLGEFVDYEQSKTLNALKGLYAGIGIGVVNNNMTYIVRYKPSWAAFDPGYGPFPGKDKSLNLWVPLNLGINFFINDGYGYVRYAINVNAQSSFTFGEGLDGYNDPVTQFKNFDPDTYTVYSVGVKYFFGNVKAYRKSL</sequence>
<dbReference type="EMBL" id="JAPWGM010000001">
    <property type="protein sequence ID" value="MCZ4243288.1"/>
    <property type="molecule type" value="Genomic_DNA"/>
</dbReference>
<protein>
    <recommendedName>
        <fullName evidence="4">Outer membrane protein beta-barrel domain-containing protein</fullName>
    </recommendedName>
</protein>
<feature type="signal peptide" evidence="1">
    <location>
        <begin position="1"/>
        <end position="24"/>
    </location>
</feature>
<keyword evidence="3" id="KW-1185">Reference proteome</keyword>
<gene>
    <name evidence="2" type="ORF">O0955_04660</name>
</gene>
<proteinExistence type="predicted"/>